<dbReference type="AlphaFoldDB" id="A0A5J4KXW6"/>
<accession>A0A5J4KXW6</accession>
<reference evidence="2 3" key="1">
    <citation type="submission" date="2019-10" db="EMBL/GenBank/DDBJ databases">
        <title>Dictyobacter vulcani sp. nov., within the class Ktedonobacteria, isolated from soil of volcanic Mt. Zao.</title>
        <authorList>
            <person name="Zheng Y."/>
            <person name="Wang C.M."/>
            <person name="Sakai Y."/>
            <person name="Abe K."/>
            <person name="Yokota A."/>
            <person name="Yabe S."/>
        </authorList>
    </citation>
    <scope>NUCLEOTIDE SEQUENCE [LARGE SCALE GENOMIC DNA]</scope>
    <source>
        <strain evidence="2 3">W12</strain>
    </source>
</reference>
<evidence type="ECO:0000256" key="1">
    <source>
        <dbReference type="SAM" id="Phobius"/>
    </source>
</evidence>
<keyword evidence="1" id="KW-1133">Transmembrane helix</keyword>
<keyword evidence="1" id="KW-0472">Membrane</keyword>
<evidence type="ECO:0000313" key="3">
    <source>
        <dbReference type="Proteomes" id="UP000326912"/>
    </source>
</evidence>
<protein>
    <submittedName>
        <fullName evidence="2">Uncharacterized protein</fullName>
    </submittedName>
</protein>
<keyword evidence="3" id="KW-1185">Reference proteome</keyword>
<comment type="caution">
    <text evidence="2">The sequence shown here is derived from an EMBL/GenBank/DDBJ whole genome shotgun (WGS) entry which is preliminary data.</text>
</comment>
<sequence length="97" mass="10781">MDKPPARKTRKRASIEKILVLTGCIILLFTFWFAVIALLFADYQESPATANHGFGAYWILFVLMIPLLLLAAIGTIILLSGLIVALIKRRRKAANTP</sequence>
<evidence type="ECO:0000313" key="2">
    <source>
        <dbReference type="EMBL" id="GER91912.1"/>
    </source>
</evidence>
<dbReference type="EMBL" id="BKZW01000004">
    <property type="protein sequence ID" value="GER91912.1"/>
    <property type="molecule type" value="Genomic_DNA"/>
</dbReference>
<dbReference type="RefSeq" id="WP_151759486.1">
    <property type="nucleotide sequence ID" value="NZ_BKZW01000004.1"/>
</dbReference>
<dbReference type="Proteomes" id="UP000326912">
    <property type="component" value="Unassembled WGS sequence"/>
</dbReference>
<keyword evidence="1" id="KW-0812">Transmembrane</keyword>
<organism evidence="2 3">
    <name type="scientific">Dictyobacter vulcani</name>
    <dbReference type="NCBI Taxonomy" id="2607529"/>
    <lineage>
        <taxon>Bacteria</taxon>
        <taxon>Bacillati</taxon>
        <taxon>Chloroflexota</taxon>
        <taxon>Ktedonobacteria</taxon>
        <taxon>Ktedonobacterales</taxon>
        <taxon>Dictyobacteraceae</taxon>
        <taxon>Dictyobacter</taxon>
    </lineage>
</organism>
<gene>
    <name evidence="2" type="ORF">KDW_60740</name>
</gene>
<name>A0A5J4KXW6_9CHLR</name>
<feature type="transmembrane region" description="Helical" evidence="1">
    <location>
        <begin position="18"/>
        <end position="41"/>
    </location>
</feature>
<feature type="transmembrane region" description="Helical" evidence="1">
    <location>
        <begin position="56"/>
        <end position="87"/>
    </location>
</feature>
<proteinExistence type="predicted"/>